<sequence length="205" mass="22218">MAGNFSGGIQINTSNYTSETSCIVASSDLFGTQILPISELTDCYNYSVNHNNNPDYNPPNELPNQDSFNQGLDFNNSNWMDCGDFWNMDDSVFVRATAGPKKPPPPPPPRISVVGVGGLEKPPSANQPTDGQIFTDIGSFTSLMSSSEDLENMLGFNMVGVSTSLAWLQQSEQASITENPSPAITVPSFASGYLDQTVHQFEFTE</sequence>
<dbReference type="EMBL" id="JBFOLJ010000087">
    <property type="protein sequence ID" value="KAL2455973.1"/>
    <property type="molecule type" value="Genomic_DNA"/>
</dbReference>
<comment type="caution">
    <text evidence="1">The sequence shown here is derived from an EMBL/GenBank/DDBJ whole genome shotgun (WGS) entry which is preliminary data.</text>
</comment>
<evidence type="ECO:0000313" key="1">
    <source>
        <dbReference type="EMBL" id="KAL2455973.1"/>
    </source>
</evidence>
<proteinExistence type="predicted"/>
<reference evidence="2" key="1">
    <citation type="submission" date="2024-07" db="EMBL/GenBank/DDBJ databases">
        <title>Two chromosome-level genome assemblies of Korean endemic species Abeliophyllum distichum and Forsythia ovata (Oleaceae).</title>
        <authorList>
            <person name="Jang H."/>
        </authorList>
    </citation>
    <scope>NUCLEOTIDE SEQUENCE [LARGE SCALE GENOMIC DNA]</scope>
</reference>
<dbReference type="Proteomes" id="UP001604277">
    <property type="component" value="Unassembled WGS sequence"/>
</dbReference>
<keyword evidence="2" id="KW-1185">Reference proteome</keyword>
<name>A0ABD1NWH4_9LAMI</name>
<organism evidence="1 2">
    <name type="scientific">Forsythia ovata</name>
    <dbReference type="NCBI Taxonomy" id="205694"/>
    <lineage>
        <taxon>Eukaryota</taxon>
        <taxon>Viridiplantae</taxon>
        <taxon>Streptophyta</taxon>
        <taxon>Embryophyta</taxon>
        <taxon>Tracheophyta</taxon>
        <taxon>Spermatophyta</taxon>
        <taxon>Magnoliopsida</taxon>
        <taxon>eudicotyledons</taxon>
        <taxon>Gunneridae</taxon>
        <taxon>Pentapetalae</taxon>
        <taxon>asterids</taxon>
        <taxon>lamiids</taxon>
        <taxon>Lamiales</taxon>
        <taxon>Oleaceae</taxon>
        <taxon>Forsythieae</taxon>
        <taxon>Forsythia</taxon>
    </lineage>
</organism>
<accession>A0ABD1NWH4</accession>
<gene>
    <name evidence="1" type="ORF">Fot_57148</name>
</gene>
<evidence type="ECO:0000313" key="2">
    <source>
        <dbReference type="Proteomes" id="UP001604277"/>
    </source>
</evidence>
<dbReference type="AlphaFoldDB" id="A0ABD1NWH4"/>
<protein>
    <submittedName>
        <fullName evidence="1">Transcription factor</fullName>
    </submittedName>
</protein>